<gene>
    <name evidence="2" type="ORF">L207DRAFT_593931</name>
</gene>
<name>A0A2J6QRR3_HYAVF</name>
<dbReference type="Proteomes" id="UP000235786">
    <property type="component" value="Unassembled WGS sequence"/>
</dbReference>
<dbReference type="EMBL" id="KZ613980">
    <property type="protein sequence ID" value="PMD28952.1"/>
    <property type="molecule type" value="Genomic_DNA"/>
</dbReference>
<dbReference type="AlphaFoldDB" id="A0A2J6QRR3"/>
<keyword evidence="3" id="KW-1185">Reference proteome</keyword>
<feature type="region of interest" description="Disordered" evidence="1">
    <location>
        <begin position="1"/>
        <end position="103"/>
    </location>
</feature>
<accession>A0A2J6QRR3</accession>
<feature type="compositionally biased region" description="Polar residues" evidence="1">
    <location>
        <begin position="235"/>
        <end position="254"/>
    </location>
</feature>
<protein>
    <submittedName>
        <fullName evidence="2">Uncharacterized protein</fullName>
    </submittedName>
</protein>
<organism evidence="2 3">
    <name type="scientific">Hyaloscypha variabilis (strain UAMH 11265 / GT02V1 / F)</name>
    <name type="common">Meliniomyces variabilis</name>
    <dbReference type="NCBI Taxonomy" id="1149755"/>
    <lineage>
        <taxon>Eukaryota</taxon>
        <taxon>Fungi</taxon>
        <taxon>Dikarya</taxon>
        <taxon>Ascomycota</taxon>
        <taxon>Pezizomycotina</taxon>
        <taxon>Leotiomycetes</taxon>
        <taxon>Helotiales</taxon>
        <taxon>Hyaloscyphaceae</taxon>
        <taxon>Hyaloscypha</taxon>
        <taxon>Hyaloscypha variabilis</taxon>
    </lineage>
</organism>
<feature type="region of interest" description="Disordered" evidence="1">
    <location>
        <begin position="223"/>
        <end position="280"/>
    </location>
</feature>
<evidence type="ECO:0000313" key="3">
    <source>
        <dbReference type="Proteomes" id="UP000235786"/>
    </source>
</evidence>
<dbReference type="Gene3D" id="1.10.287.1490">
    <property type="match status" value="1"/>
</dbReference>
<feature type="compositionally biased region" description="Polar residues" evidence="1">
    <location>
        <begin position="54"/>
        <end position="63"/>
    </location>
</feature>
<feature type="compositionally biased region" description="Basic residues" evidence="1">
    <location>
        <begin position="255"/>
        <end position="267"/>
    </location>
</feature>
<proteinExistence type="predicted"/>
<evidence type="ECO:0000256" key="1">
    <source>
        <dbReference type="SAM" id="MobiDB-lite"/>
    </source>
</evidence>
<reference evidence="2 3" key="1">
    <citation type="submission" date="2016-04" db="EMBL/GenBank/DDBJ databases">
        <title>A degradative enzymes factory behind the ericoid mycorrhizal symbiosis.</title>
        <authorList>
            <consortium name="DOE Joint Genome Institute"/>
            <person name="Martino E."/>
            <person name="Morin E."/>
            <person name="Grelet G."/>
            <person name="Kuo A."/>
            <person name="Kohler A."/>
            <person name="Daghino S."/>
            <person name="Barry K."/>
            <person name="Choi C."/>
            <person name="Cichocki N."/>
            <person name="Clum A."/>
            <person name="Copeland A."/>
            <person name="Hainaut M."/>
            <person name="Haridas S."/>
            <person name="Labutti K."/>
            <person name="Lindquist E."/>
            <person name="Lipzen A."/>
            <person name="Khouja H.-R."/>
            <person name="Murat C."/>
            <person name="Ohm R."/>
            <person name="Olson A."/>
            <person name="Spatafora J."/>
            <person name="Veneault-Fourrey C."/>
            <person name="Henrissat B."/>
            <person name="Grigoriev I."/>
            <person name="Martin F."/>
            <person name="Perotto S."/>
        </authorList>
    </citation>
    <scope>NUCLEOTIDE SEQUENCE [LARGE SCALE GENOMIC DNA]</scope>
    <source>
        <strain evidence="2 3">F</strain>
    </source>
</reference>
<sequence>MSAHARTCENGAHRGHVGNHMKAPVSKTSAPKNMTRGSNRKTTSNRESNGEGPSRSQTLQETLLASEVSKDKEPEGVPTEDKGKQKEVLTHVESPGESSTTLTESSVQNCHINDHYTIDDLQAQILVQQKITNELQIQLQQKDTEITANKFHISRLQTEALANAKDPETAGKLTECENLYKLCEMLKRDKDDLERQLEEARGMIVTLKQRVAELESENERLKAEMNGDDAPSPAETPSTPEAQPLSPENSSTSPRQHRKSTSTRTKGRPRERYVTTETRAAYGGGKWVRDIYYVAEAR</sequence>
<evidence type="ECO:0000313" key="2">
    <source>
        <dbReference type="EMBL" id="PMD28952.1"/>
    </source>
</evidence>
<feature type="compositionally biased region" description="Polar residues" evidence="1">
    <location>
        <begin position="26"/>
        <end position="47"/>
    </location>
</feature>
<feature type="compositionally biased region" description="Basic and acidic residues" evidence="1">
    <location>
        <begin position="68"/>
        <end position="90"/>
    </location>
</feature>